<organism evidence="1 2">
    <name type="scientific">Spodoptera exigua</name>
    <name type="common">Beet armyworm</name>
    <name type="synonym">Noctua fulgens</name>
    <dbReference type="NCBI Taxonomy" id="7107"/>
    <lineage>
        <taxon>Eukaryota</taxon>
        <taxon>Metazoa</taxon>
        <taxon>Ecdysozoa</taxon>
        <taxon>Arthropoda</taxon>
        <taxon>Hexapoda</taxon>
        <taxon>Insecta</taxon>
        <taxon>Pterygota</taxon>
        <taxon>Neoptera</taxon>
        <taxon>Endopterygota</taxon>
        <taxon>Lepidoptera</taxon>
        <taxon>Glossata</taxon>
        <taxon>Ditrysia</taxon>
        <taxon>Noctuoidea</taxon>
        <taxon>Noctuidae</taxon>
        <taxon>Amphipyrinae</taxon>
        <taxon>Spodoptera</taxon>
    </lineage>
</organism>
<reference evidence="1" key="1">
    <citation type="journal article" date="2021" name="G3 (Bethesda)">
        <title>Genome and transcriptome analysis of the beet armyworm Spodoptera exigua reveals targets for pest control. .</title>
        <authorList>
            <person name="Simon S."/>
            <person name="Breeschoten T."/>
            <person name="Jansen H.J."/>
            <person name="Dirks R.P."/>
            <person name="Schranz M.E."/>
            <person name="Ros V.I.D."/>
        </authorList>
    </citation>
    <scope>NUCLEOTIDE SEQUENCE</scope>
    <source>
        <strain evidence="1">TB_SE_WUR_2020</strain>
    </source>
</reference>
<proteinExistence type="predicted"/>
<accession>A0A922MK53</accession>
<evidence type="ECO:0000313" key="1">
    <source>
        <dbReference type="EMBL" id="KAH9638123.1"/>
    </source>
</evidence>
<dbReference type="EMBL" id="JACEFF010000418">
    <property type="protein sequence ID" value="KAH9638123.1"/>
    <property type="molecule type" value="Genomic_DNA"/>
</dbReference>
<dbReference type="Proteomes" id="UP000814243">
    <property type="component" value="Unassembled WGS sequence"/>
</dbReference>
<name>A0A922MK53_SPOEX</name>
<dbReference type="AlphaFoldDB" id="A0A922MK53"/>
<protein>
    <submittedName>
        <fullName evidence="1">Uncharacterized protein</fullName>
    </submittedName>
</protein>
<sequence>MDNNMNFRSHIDCIVTKSARLLGFLKRSSRGFKLVRTKIILYNALVRSHLEFASVVWNPFYAVQSQRVESIQRAFTKHLAYTTGQISPRCPYEQRMEYFKIDSLRDRRLMHDLTFLFKLLNNKLDCMKLVESVGLKVPYNIPRHPITNLYHTPTTRTNIGVNSPLVRLSREMNSAIKSLPDLDIYSVSFNNLRAQLREFHRSQHRQNVV</sequence>
<comment type="caution">
    <text evidence="1">The sequence shown here is derived from an EMBL/GenBank/DDBJ whole genome shotgun (WGS) entry which is preliminary data.</text>
</comment>
<evidence type="ECO:0000313" key="2">
    <source>
        <dbReference type="Proteomes" id="UP000814243"/>
    </source>
</evidence>
<gene>
    <name evidence="1" type="ORF">HF086_014984</name>
</gene>